<evidence type="ECO:0000256" key="1">
    <source>
        <dbReference type="SAM" id="Phobius"/>
    </source>
</evidence>
<feature type="transmembrane region" description="Helical" evidence="1">
    <location>
        <begin position="66"/>
        <end position="89"/>
    </location>
</feature>
<dbReference type="Proteomes" id="UP000091820">
    <property type="component" value="Unassembled WGS sequence"/>
</dbReference>
<proteinExistence type="predicted"/>
<keyword evidence="3" id="KW-1185">Reference proteome</keyword>
<sequence>MSNFVTNLPTLVHVLELRISSRRPLRDLRSQDMPVKYYIDIYAGTPGNITTDTYKISRLYQSSENFLLITIFCVGFIVLVISPHFFFVATLRAYFVQMHFLGQVVNRRHRRPQELFFKVNQILDFHNFYKITLQYLIYVIFGCIVPICP</sequence>
<reference evidence="3" key="1">
    <citation type="submission" date="2014-03" db="EMBL/GenBank/DDBJ databases">
        <authorList>
            <person name="Aksoy S."/>
            <person name="Warren W."/>
            <person name="Wilson R.K."/>
        </authorList>
    </citation>
    <scope>NUCLEOTIDE SEQUENCE [LARGE SCALE GENOMIC DNA]</scope>
    <source>
        <strain evidence="3">IAEA</strain>
    </source>
</reference>
<evidence type="ECO:0000313" key="2">
    <source>
        <dbReference type="EnsemblMetazoa" id="GBRI029208-PA"/>
    </source>
</evidence>
<keyword evidence="1" id="KW-0472">Membrane</keyword>
<dbReference type="VEuPathDB" id="VectorBase:GBRI029208"/>
<accession>A0A1A9WR76</accession>
<keyword evidence="1" id="KW-1133">Transmembrane helix</keyword>
<reference evidence="2" key="2">
    <citation type="submission" date="2020-05" db="UniProtKB">
        <authorList>
            <consortium name="EnsemblMetazoa"/>
        </authorList>
    </citation>
    <scope>IDENTIFICATION</scope>
    <source>
        <strain evidence="2">IAEA</strain>
    </source>
</reference>
<keyword evidence="1" id="KW-0812">Transmembrane</keyword>
<evidence type="ECO:0000313" key="3">
    <source>
        <dbReference type="Proteomes" id="UP000091820"/>
    </source>
</evidence>
<organism evidence="2 3">
    <name type="scientific">Glossina brevipalpis</name>
    <dbReference type="NCBI Taxonomy" id="37001"/>
    <lineage>
        <taxon>Eukaryota</taxon>
        <taxon>Metazoa</taxon>
        <taxon>Ecdysozoa</taxon>
        <taxon>Arthropoda</taxon>
        <taxon>Hexapoda</taxon>
        <taxon>Insecta</taxon>
        <taxon>Pterygota</taxon>
        <taxon>Neoptera</taxon>
        <taxon>Endopterygota</taxon>
        <taxon>Diptera</taxon>
        <taxon>Brachycera</taxon>
        <taxon>Muscomorpha</taxon>
        <taxon>Hippoboscoidea</taxon>
        <taxon>Glossinidae</taxon>
        <taxon>Glossina</taxon>
    </lineage>
</organism>
<dbReference type="EnsemblMetazoa" id="GBRI029208-RA">
    <property type="protein sequence ID" value="GBRI029208-PA"/>
    <property type="gene ID" value="GBRI029208"/>
</dbReference>
<dbReference type="AlphaFoldDB" id="A0A1A9WR76"/>
<name>A0A1A9WR76_9MUSC</name>
<protein>
    <submittedName>
        <fullName evidence="2">Uncharacterized protein</fullName>
    </submittedName>
</protein>
<feature type="transmembrane region" description="Helical" evidence="1">
    <location>
        <begin position="128"/>
        <end position="148"/>
    </location>
</feature>